<sequence>MSFCLPSKKTWGGDTSCPWHKQIKNPADRSAGFFYVSAFAKNYSRLPMKFSRKVNMLTKSR</sequence>
<comment type="caution">
    <text evidence="1">The sequence shown here is derived from an EMBL/GenBank/DDBJ whole genome shotgun (WGS) entry which is preliminary data.</text>
</comment>
<proteinExistence type="predicted"/>
<accession>A0A7W9EE13</accession>
<reference evidence="1 2" key="1">
    <citation type="submission" date="2020-08" db="EMBL/GenBank/DDBJ databases">
        <title>Genomic Encyclopedia of Type Strains, Phase IV (KMG-IV): sequencing the most valuable type-strain genomes for metagenomic binning, comparative biology and taxonomic classification.</title>
        <authorList>
            <person name="Goeker M."/>
        </authorList>
    </citation>
    <scope>NUCLEOTIDE SEQUENCE [LARGE SCALE GENOMIC DNA]</scope>
    <source>
        <strain evidence="1 2">DSM 25079</strain>
    </source>
</reference>
<evidence type="ECO:0000313" key="1">
    <source>
        <dbReference type="EMBL" id="MBB5685803.1"/>
    </source>
</evidence>
<name>A0A7W9EE13_9SPHN</name>
<dbReference type="AlphaFoldDB" id="A0A7W9EE13"/>
<protein>
    <submittedName>
        <fullName evidence="1">Uncharacterized protein</fullName>
    </submittedName>
</protein>
<dbReference type="Proteomes" id="UP000549617">
    <property type="component" value="Unassembled WGS sequence"/>
</dbReference>
<dbReference type="EMBL" id="JACIJC010000003">
    <property type="protein sequence ID" value="MBB5685803.1"/>
    <property type="molecule type" value="Genomic_DNA"/>
</dbReference>
<organism evidence="1 2">
    <name type="scientific">Sphingobium boeckii</name>
    <dbReference type="NCBI Taxonomy" id="1082345"/>
    <lineage>
        <taxon>Bacteria</taxon>
        <taxon>Pseudomonadati</taxon>
        <taxon>Pseudomonadota</taxon>
        <taxon>Alphaproteobacteria</taxon>
        <taxon>Sphingomonadales</taxon>
        <taxon>Sphingomonadaceae</taxon>
        <taxon>Sphingobium</taxon>
    </lineage>
</organism>
<gene>
    <name evidence="1" type="ORF">FHS49_001819</name>
</gene>
<evidence type="ECO:0000313" key="2">
    <source>
        <dbReference type="Proteomes" id="UP000549617"/>
    </source>
</evidence>
<keyword evidence="2" id="KW-1185">Reference proteome</keyword>